<dbReference type="InterPro" id="IPR036388">
    <property type="entry name" value="WH-like_DNA-bd_sf"/>
</dbReference>
<evidence type="ECO:0000259" key="7">
    <source>
        <dbReference type="SMART" id="SM00776"/>
    </source>
</evidence>
<dbReference type="PANTHER" id="PTHR43133:SF8">
    <property type="entry name" value="RNA POLYMERASE SIGMA FACTOR HI_1459-RELATED"/>
    <property type="match status" value="1"/>
</dbReference>
<organism evidence="8 9">
    <name type="scientific">Streptomyces lydicamycinicus</name>
    <dbReference type="NCBI Taxonomy" id="1546107"/>
    <lineage>
        <taxon>Bacteria</taxon>
        <taxon>Bacillati</taxon>
        <taxon>Actinomycetota</taxon>
        <taxon>Actinomycetes</taxon>
        <taxon>Kitasatosporales</taxon>
        <taxon>Streptomycetaceae</taxon>
        <taxon>Streptomyces</taxon>
    </lineage>
</organism>
<dbReference type="SUPFAM" id="SSF88659">
    <property type="entry name" value="Sigma3 and sigma4 domains of RNA polymerase sigma factors"/>
    <property type="match status" value="1"/>
</dbReference>
<evidence type="ECO:0000256" key="5">
    <source>
        <dbReference type="ARBA" id="ARBA00023163"/>
    </source>
</evidence>
<feature type="compositionally biased region" description="Basic and acidic residues" evidence="6">
    <location>
        <begin position="1"/>
        <end position="21"/>
    </location>
</feature>
<reference evidence="8 9" key="2">
    <citation type="journal article" date="2015" name="Stand. Genomic Sci.">
        <title>Draft genome sequence of marine-derived Streptomyces sp. TP-A0598, a producer of anti-MRSA antibiotic lydicamycins.</title>
        <authorList>
            <person name="Komaki H."/>
            <person name="Ichikawa N."/>
            <person name="Hosoyama A."/>
            <person name="Fujita N."/>
            <person name="Igarashi Y."/>
        </authorList>
    </citation>
    <scope>NUCLEOTIDE SEQUENCE [LARGE SCALE GENOMIC DNA]</scope>
    <source>
        <strain evidence="8 9">NBRC 110027</strain>
    </source>
</reference>
<dbReference type="EMBL" id="BBNO01000002">
    <property type="protein sequence ID" value="GAO07534.1"/>
    <property type="molecule type" value="Genomic_DNA"/>
</dbReference>
<dbReference type="RefSeq" id="WP_042151637.1">
    <property type="nucleotide sequence ID" value="NZ_BBNO01000002.1"/>
</dbReference>
<dbReference type="Pfam" id="PF13490">
    <property type="entry name" value="zf-HC2"/>
    <property type="match status" value="1"/>
</dbReference>
<dbReference type="Proteomes" id="UP000048965">
    <property type="component" value="Unassembled WGS sequence"/>
</dbReference>
<dbReference type="InterPro" id="IPR027383">
    <property type="entry name" value="Znf_put"/>
</dbReference>
<feature type="region of interest" description="Disordered" evidence="6">
    <location>
        <begin position="409"/>
        <end position="523"/>
    </location>
</feature>
<comment type="caution">
    <text evidence="8">The sequence shown here is derived from an EMBL/GenBank/DDBJ whole genome shotgun (WGS) entry which is preliminary data.</text>
</comment>
<feature type="compositionally biased region" description="Pro residues" evidence="6">
    <location>
        <begin position="502"/>
        <end position="522"/>
    </location>
</feature>
<evidence type="ECO:0000256" key="1">
    <source>
        <dbReference type="ARBA" id="ARBA00010641"/>
    </source>
</evidence>
<feature type="region of interest" description="Disordered" evidence="6">
    <location>
        <begin position="1"/>
        <end position="83"/>
    </location>
</feature>
<dbReference type="Gene3D" id="1.10.10.10">
    <property type="entry name" value="Winged helix-like DNA-binding domain superfamily/Winged helix DNA-binding domain"/>
    <property type="match status" value="1"/>
</dbReference>
<comment type="similarity">
    <text evidence="1">Belongs to the sigma-70 factor family. ECF subfamily.</text>
</comment>
<dbReference type="InterPro" id="IPR008979">
    <property type="entry name" value="Galactose-bd-like_sf"/>
</dbReference>
<dbReference type="Gene3D" id="1.10.1740.10">
    <property type="match status" value="1"/>
</dbReference>
<feature type="compositionally biased region" description="Low complexity" evidence="6">
    <location>
        <begin position="434"/>
        <end position="459"/>
    </location>
</feature>
<keyword evidence="2" id="KW-0805">Transcription regulation</keyword>
<dbReference type="GO" id="GO:0006352">
    <property type="term" value="P:DNA-templated transcription initiation"/>
    <property type="evidence" value="ECO:0007669"/>
    <property type="project" value="InterPro"/>
</dbReference>
<name>A0A0P4R3T9_9ACTN</name>
<dbReference type="SUPFAM" id="SSF49785">
    <property type="entry name" value="Galactose-binding domain-like"/>
    <property type="match status" value="1"/>
</dbReference>
<dbReference type="Pfam" id="PF08305">
    <property type="entry name" value="NPCBM"/>
    <property type="match status" value="1"/>
</dbReference>
<dbReference type="GO" id="GO:0016987">
    <property type="term" value="F:sigma factor activity"/>
    <property type="evidence" value="ECO:0007669"/>
    <property type="project" value="UniProtKB-KW"/>
</dbReference>
<evidence type="ECO:0000256" key="4">
    <source>
        <dbReference type="ARBA" id="ARBA00023125"/>
    </source>
</evidence>
<dbReference type="InterPro" id="IPR013325">
    <property type="entry name" value="RNA_pol_sigma_r2"/>
</dbReference>
<keyword evidence="4" id="KW-0238">DNA-binding</keyword>
<protein>
    <submittedName>
        <fullName evidence="8">Putative regulator</fullName>
    </submittedName>
</protein>
<dbReference type="AlphaFoldDB" id="A0A0P4R3T9"/>
<keyword evidence="3" id="KW-0731">Sigma factor</keyword>
<dbReference type="InterPro" id="IPR041916">
    <property type="entry name" value="Anti_sigma_zinc_sf"/>
</dbReference>
<dbReference type="SMART" id="SM00776">
    <property type="entry name" value="NPCBM"/>
    <property type="match status" value="1"/>
</dbReference>
<gene>
    <name evidence="8" type="ORF">TPA0598_02_07740</name>
</gene>
<dbReference type="InterPro" id="IPR039425">
    <property type="entry name" value="RNA_pol_sigma-70-like"/>
</dbReference>
<dbReference type="Gene3D" id="2.60.120.1060">
    <property type="entry name" value="NPCBM/NEW2 domain"/>
    <property type="match status" value="1"/>
</dbReference>
<dbReference type="InterPro" id="IPR013324">
    <property type="entry name" value="RNA_pol_sigma_r3/r4-like"/>
</dbReference>
<evidence type="ECO:0000313" key="9">
    <source>
        <dbReference type="Proteomes" id="UP000048965"/>
    </source>
</evidence>
<keyword evidence="5" id="KW-0804">Transcription</keyword>
<keyword evidence="9" id="KW-1185">Reference proteome</keyword>
<reference evidence="9" key="1">
    <citation type="submission" date="2014-09" db="EMBL/GenBank/DDBJ databases">
        <title>Whole genome shotgun sequence of Streptomyces sp. NBRC 110027.</title>
        <authorList>
            <person name="Komaki H."/>
            <person name="Ichikawa N."/>
            <person name="Katano-Makiyama Y."/>
            <person name="Hosoyama A."/>
            <person name="Hashimoto M."/>
            <person name="Uohara A."/>
            <person name="Kitahashi Y."/>
            <person name="Ohji S."/>
            <person name="Kimura A."/>
            <person name="Yamazoe A."/>
            <person name="Igarashi Y."/>
            <person name="Fujita N."/>
        </authorList>
    </citation>
    <scope>NUCLEOTIDE SEQUENCE [LARGE SCALE GENOMIC DNA]</scope>
    <source>
        <strain evidence="9">NBRC 110027</strain>
    </source>
</reference>
<evidence type="ECO:0000256" key="6">
    <source>
        <dbReference type="SAM" id="MobiDB-lite"/>
    </source>
</evidence>
<evidence type="ECO:0000256" key="2">
    <source>
        <dbReference type="ARBA" id="ARBA00023015"/>
    </source>
</evidence>
<dbReference type="SUPFAM" id="SSF88946">
    <property type="entry name" value="Sigma2 domain of RNA polymerase sigma factors"/>
    <property type="match status" value="1"/>
</dbReference>
<proteinExistence type="inferred from homology"/>
<dbReference type="InterPro" id="IPR014284">
    <property type="entry name" value="RNA_pol_sigma-70_dom"/>
</dbReference>
<evidence type="ECO:0000313" key="8">
    <source>
        <dbReference type="EMBL" id="GAO07534.1"/>
    </source>
</evidence>
<dbReference type="Pfam" id="PF04542">
    <property type="entry name" value="Sigma70_r2"/>
    <property type="match status" value="1"/>
</dbReference>
<dbReference type="Gene3D" id="1.10.10.1320">
    <property type="entry name" value="Anti-sigma factor, zinc-finger domain"/>
    <property type="match status" value="1"/>
</dbReference>
<accession>A0A0P4R3T9</accession>
<feature type="domain" description="Glycosyl hydrolase family 98 putative carbohydrate-binding module" evidence="7">
    <location>
        <begin position="521"/>
        <end position="665"/>
    </location>
</feature>
<dbReference type="InterPro" id="IPR007627">
    <property type="entry name" value="RNA_pol_sigma70_r2"/>
</dbReference>
<sequence>MGVDGRDGRRDGEAGVGERKAPRSGQVPGQGGPLGATSPSGRHEGAEARTGAGPSVPPQREARGAGPATGPGDRDLPPSDAQLLSDLRAGDDSAYEEMYRRHAAAVRRYARSCCRDAHTAEDLTGEVFARTLQAVRGGAGPESAVRAYLLTTVRRVAASWAQTSRREQLVEDFAVFAVSSAGAPEDDATLDPGADVRAMQEAERSMAVRAFRSLPERYQTVLWHTTVEDESPSEVAPLLGLTANATAVLAHRAREGLKQAYLQAHVSQSLTDGGDCARYADRLGAYARGGLRMRAERGLRKHLDACPRCRLAALEVADVNQRIGALLPVAFLGWCAAGYAVKTAVAGAAGVAAGAAATATATAGSGGSGATGSAGAAVGKGLSGAVKAGIGVGAAVVAGATLSLALTASPKPAPTPEPRAQAPRPAVSAPQQPAPRSSRPGLPPAGGAAPAPKGPAQKPAPDHTRGPRPTPTAKAAPQEPTRAPTPSLTPPHRSTRPEPTRPEPTPPKATPPKPTPRPPQPAPAAYRVNALALDFMGDGSKPEVRTLASSWLWQRRSPQIAGTTYAHGVSVHGRSSVTIDLNRRCTAYDAVAGVDDLSAGPAAVRFSVYADGVRLWQSGTVHGGERAVPVHVPLTGRKTLRLVTDPANPVGAVALADWAQSTIMCR</sequence>
<dbReference type="PANTHER" id="PTHR43133">
    <property type="entry name" value="RNA POLYMERASE ECF-TYPE SIGMA FACTO"/>
    <property type="match status" value="1"/>
</dbReference>
<evidence type="ECO:0000256" key="3">
    <source>
        <dbReference type="ARBA" id="ARBA00023082"/>
    </source>
</evidence>
<dbReference type="NCBIfam" id="TIGR02937">
    <property type="entry name" value="sigma70-ECF"/>
    <property type="match status" value="1"/>
</dbReference>
<dbReference type="InterPro" id="IPR038637">
    <property type="entry name" value="NPCBM_sf"/>
</dbReference>
<dbReference type="InterPro" id="IPR013222">
    <property type="entry name" value="Glyco_hyd_98_carb-bd"/>
</dbReference>
<dbReference type="GO" id="GO:0003677">
    <property type="term" value="F:DNA binding"/>
    <property type="evidence" value="ECO:0007669"/>
    <property type="project" value="UniProtKB-KW"/>
</dbReference>